<dbReference type="PROSITE" id="PS50011">
    <property type="entry name" value="PROTEIN_KINASE_DOM"/>
    <property type="match status" value="1"/>
</dbReference>
<keyword evidence="8" id="KW-0067">ATP-binding</keyword>
<accession>A0A9K3GHA6</accession>
<dbReference type="PROSITE" id="PS00108">
    <property type="entry name" value="PROTEIN_KINASE_ST"/>
    <property type="match status" value="1"/>
</dbReference>
<keyword evidence="7" id="KW-0418">Kinase</keyword>
<feature type="region of interest" description="Disordered" evidence="11">
    <location>
        <begin position="585"/>
        <end position="625"/>
    </location>
</feature>
<dbReference type="EMBL" id="BDIP01000672">
    <property type="protein sequence ID" value="GIQ82365.1"/>
    <property type="molecule type" value="Genomic_DNA"/>
</dbReference>
<evidence type="ECO:0000256" key="11">
    <source>
        <dbReference type="SAM" id="MobiDB-lite"/>
    </source>
</evidence>
<keyword evidence="5" id="KW-0808">Transferase</keyword>
<evidence type="ECO:0000256" key="4">
    <source>
        <dbReference type="ARBA" id="ARBA00022553"/>
    </source>
</evidence>
<feature type="domain" description="Protein kinase" evidence="12">
    <location>
        <begin position="38"/>
        <end position="341"/>
    </location>
</feature>
<dbReference type="Proteomes" id="UP000265618">
    <property type="component" value="Unassembled WGS sequence"/>
</dbReference>
<evidence type="ECO:0000256" key="1">
    <source>
        <dbReference type="ARBA" id="ARBA00009903"/>
    </source>
</evidence>
<sequence>MPPAPHVSQKPYRERAFVRQKPKLSTYRKIPQLSAAEFDVISLLGYGGVGRVYLVRYTGPTHTDANIETNTVYALKVLTRTEMDRRKKQDRVVSEREILLASKHPFIMTLYASFEDERNYYLLMEYCPGGEFYRLLKRVGYLGEDVLKYYVSEIVSAFEYLHLHGIIYRDLKPENVLIHSSGHIRLTDFDLAKCLKVSNHADVFISLPNGYNKEAKQGLSRIRGVDLGFIGTGFSSTTNSLVGTPEYLAPEIIRGPEHSQGVDWWTLGVFTYEALFGKTPFVSTNRDTTFGRIVSGVFSFPSHPKVSKQCRDLISRLLDPNAKTRLGSSYGAAEIKSHPWFKGIPFSRVARDPPVQVSVSELDTSNFLKYGEEANLLAKDFIGTGADLPDSMPGLDEALDRAAVELTAQGMTLRPIPLNNARREGDAFGVPHVGTAVGGLASMDRTSITADKADPAGSSAGKASLEAAASASAPTSLHGEEGKGLQTMLASLSMHKGDGPNTNITSLMGTGSPMGTQHTRPQGSGGSSMGQTRLGILDGGAMFEPPSDSESEHSSEPEVLLVDGDQVIGTSGHCFQHVTEATEYSGTQSRAHSRHASVIGSVSASTSTASVPTKHSASHSRTGSS</sequence>
<dbReference type="OrthoDB" id="432483at2759"/>
<evidence type="ECO:0000256" key="7">
    <source>
        <dbReference type="ARBA" id="ARBA00022777"/>
    </source>
</evidence>
<feature type="region of interest" description="Disordered" evidence="11">
    <location>
        <begin position="493"/>
        <end position="557"/>
    </location>
</feature>
<dbReference type="Gene3D" id="3.30.200.20">
    <property type="entry name" value="Phosphorylase Kinase, domain 1"/>
    <property type="match status" value="1"/>
</dbReference>
<feature type="compositionally biased region" description="Low complexity" evidence="11">
    <location>
        <begin position="596"/>
        <end position="613"/>
    </location>
</feature>
<feature type="region of interest" description="Disordered" evidence="11">
    <location>
        <begin position="450"/>
        <end position="481"/>
    </location>
</feature>
<evidence type="ECO:0000259" key="12">
    <source>
        <dbReference type="PROSITE" id="PS50011"/>
    </source>
</evidence>
<dbReference type="FunFam" id="1.10.510.10:FF:000024">
    <property type="entry name" value="Probable serine/threonine-protein kinase cot-1"/>
    <property type="match status" value="1"/>
</dbReference>
<keyword evidence="4" id="KW-0597">Phosphoprotein</keyword>
<dbReference type="EC" id="2.7.11.1" evidence="2"/>
<protein>
    <recommendedName>
        <fullName evidence="2">non-specific serine/threonine protein kinase</fullName>
        <ecNumber evidence="2">2.7.11.1</ecNumber>
    </recommendedName>
</protein>
<dbReference type="PANTHER" id="PTHR45637">
    <property type="entry name" value="FLIPPASE KINASE 1-RELATED"/>
    <property type="match status" value="1"/>
</dbReference>
<gene>
    <name evidence="13" type="ORF">KIPB_003486</name>
</gene>
<evidence type="ECO:0000256" key="2">
    <source>
        <dbReference type="ARBA" id="ARBA00012513"/>
    </source>
</evidence>
<evidence type="ECO:0000256" key="3">
    <source>
        <dbReference type="ARBA" id="ARBA00022527"/>
    </source>
</evidence>
<comment type="catalytic activity">
    <reaction evidence="9">
        <text>L-threonyl-[protein] + ATP = O-phospho-L-threonyl-[protein] + ADP + H(+)</text>
        <dbReference type="Rhea" id="RHEA:46608"/>
        <dbReference type="Rhea" id="RHEA-COMP:11060"/>
        <dbReference type="Rhea" id="RHEA-COMP:11605"/>
        <dbReference type="ChEBI" id="CHEBI:15378"/>
        <dbReference type="ChEBI" id="CHEBI:30013"/>
        <dbReference type="ChEBI" id="CHEBI:30616"/>
        <dbReference type="ChEBI" id="CHEBI:61977"/>
        <dbReference type="ChEBI" id="CHEBI:456216"/>
        <dbReference type="EC" id="2.7.11.1"/>
    </reaction>
</comment>
<comment type="catalytic activity">
    <reaction evidence="10">
        <text>L-seryl-[protein] + ATP = O-phospho-L-seryl-[protein] + ADP + H(+)</text>
        <dbReference type="Rhea" id="RHEA:17989"/>
        <dbReference type="Rhea" id="RHEA-COMP:9863"/>
        <dbReference type="Rhea" id="RHEA-COMP:11604"/>
        <dbReference type="ChEBI" id="CHEBI:15378"/>
        <dbReference type="ChEBI" id="CHEBI:29999"/>
        <dbReference type="ChEBI" id="CHEBI:30616"/>
        <dbReference type="ChEBI" id="CHEBI:83421"/>
        <dbReference type="ChEBI" id="CHEBI:456216"/>
        <dbReference type="EC" id="2.7.11.1"/>
    </reaction>
</comment>
<reference evidence="13 14" key="1">
    <citation type="journal article" date="2018" name="PLoS ONE">
        <title>The draft genome of Kipferlia bialata reveals reductive genome evolution in fornicate parasites.</title>
        <authorList>
            <person name="Tanifuji G."/>
            <person name="Takabayashi S."/>
            <person name="Kume K."/>
            <person name="Takagi M."/>
            <person name="Nakayama T."/>
            <person name="Kamikawa R."/>
            <person name="Inagaki Y."/>
            <person name="Hashimoto T."/>
        </authorList>
    </citation>
    <scope>NUCLEOTIDE SEQUENCE [LARGE SCALE GENOMIC DNA]</scope>
    <source>
        <strain evidence="13">NY0173</strain>
    </source>
</reference>
<dbReference type="InterPro" id="IPR011009">
    <property type="entry name" value="Kinase-like_dom_sf"/>
</dbReference>
<comment type="similarity">
    <text evidence="1">Belongs to the protein kinase superfamily. AGC Ser/Thr protein kinase family.</text>
</comment>
<dbReference type="Gene3D" id="1.10.510.10">
    <property type="entry name" value="Transferase(Phosphotransferase) domain 1"/>
    <property type="match status" value="1"/>
</dbReference>
<evidence type="ECO:0000313" key="13">
    <source>
        <dbReference type="EMBL" id="GIQ82365.1"/>
    </source>
</evidence>
<dbReference type="InterPro" id="IPR008271">
    <property type="entry name" value="Ser/Thr_kinase_AS"/>
</dbReference>
<evidence type="ECO:0000256" key="8">
    <source>
        <dbReference type="ARBA" id="ARBA00022840"/>
    </source>
</evidence>
<organism evidence="13 14">
    <name type="scientific">Kipferlia bialata</name>
    <dbReference type="NCBI Taxonomy" id="797122"/>
    <lineage>
        <taxon>Eukaryota</taxon>
        <taxon>Metamonada</taxon>
        <taxon>Carpediemonas-like organisms</taxon>
        <taxon>Kipferlia</taxon>
    </lineage>
</organism>
<evidence type="ECO:0000256" key="10">
    <source>
        <dbReference type="ARBA" id="ARBA00048679"/>
    </source>
</evidence>
<proteinExistence type="inferred from homology"/>
<evidence type="ECO:0000313" key="14">
    <source>
        <dbReference type="Proteomes" id="UP000265618"/>
    </source>
</evidence>
<feature type="compositionally biased region" description="Low complexity" evidence="11">
    <location>
        <begin position="456"/>
        <end position="473"/>
    </location>
</feature>
<dbReference type="GO" id="GO:0004674">
    <property type="term" value="F:protein serine/threonine kinase activity"/>
    <property type="evidence" value="ECO:0007669"/>
    <property type="project" value="UniProtKB-KW"/>
</dbReference>
<evidence type="ECO:0000256" key="5">
    <source>
        <dbReference type="ARBA" id="ARBA00022679"/>
    </source>
</evidence>
<dbReference type="SUPFAM" id="SSF56112">
    <property type="entry name" value="Protein kinase-like (PK-like)"/>
    <property type="match status" value="1"/>
</dbReference>
<feature type="compositionally biased region" description="Polar residues" evidence="11">
    <location>
        <begin position="500"/>
        <end position="522"/>
    </location>
</feature>
<evidence type="ECO:0000256" key="9">
    <source>
        <dbReference type="ARBA" id="ARBA00047899"/>
    </source>
</evidence>
<dbReference type="AlphaFoldDB" id="A0A9K3GHA6"/>
<keyword evidence="3" id="KW-0723">Serine/threonine-protein kinase</keyword>
<dbReference type="Pfam" id="PF00069">
    <property type="entry name" value="Pkinase"/>
    <property type="match status" value="1"/>
</dbReference>
<dbReference type="GO" id="GO:0005524">
    <property type="term" value="F:ATP binding"/>
    <property type="evidence" value="ECO:0007669"/>
    <property type="project" value="UniProtKB-KW"/>
</dbReference>
<dbReference type="SMART" id="SM00220">
    <property type="entry name" value="S_TKc"/>
    <property type="match status" value="1"/>
</dbReference>
<comment type="caution">
    <text evidence="13">The sequence shown here is derived from an EMBL/GenBank/DDBJ whole genome shotgun (WGS) entry which is preliminary data.</text>
</comment>
<dbReference type="InterPro" id="IPR000719">
    <property type="entry name" value="Prot_kinase_dom"/>
</dbReference>
<keyword evidence="6" id="KW-0547">Nucleotide-binding</keyword>
<name>A0A9K3GHA6_9EUKA</name>
<evidence type="ECO:0000256" key="6">
    <source>
        <dbReference type="ARBA" id="ARBA00022741"/>
    </source>
</evidence>
<keyword evidence="14" id="KW-1185">Reference proteome</keyword>
<dbReference type="GO" id="GO:0007010">
    <property type="term" value="P:cytoskeleton organization"/>
    <property type="evidence" value="ECO:0007669"/>
    <property type="project" value="UniProtKB-ARBA"/>
</dbReference>